<evidence type="ECO:0000313" key="2">
    <source>
        <dbReference type="EMBL" id="NMN99558.1"/>
    </source>
</evidence>
<dbReference type="GO" id="GO:0003677">
    <property type="term" value="F:DNA binding"/>
    <property type="evidence" value="ECO:0007669"/>
    <property type="project" value="InterPro"/>
</dbReference>
<dbReference type="EMBL" id="VCQU01000020">
    <property type="protein sequence ID" value="NMN99558.1"/>
    <property type="molecule type" value="Genomic_DNA"/>
</dbReference>
<evidence type="ECO:0000259" key="1">
    <source>
        <dbReference type="PROSITE" id="PS50943"/>
    </source>
</evidence>
<dbReference type="Proteomes" id="UP000535543">
    <property type="component" value="Unassembled WGS sequence"/>
</dbReference>
<dbReference type="SMART" id="SM00530">
    <property type="entry name" value="HTH_XRE"/>
    <property type="match status" value="1"/>
</dbReference>
<organism evidence="2 3">
    <name type="scientific">Antrihabitans stalactiti</name>
    <dbReference type="NCBI Taxonomy" id="2584121"/>
    <lineage>
        <taxon>Bacteria</taxon>
        <taxon>Bacillati</taxon>
        <taxon>Actinomycetota</taxon>
        <taxon>Actinomycetes</taxon>
        <taxon>Mycobacteriales</taxon>
        <taxon>Nocardiaceae</taxon>
        <taxon>Antrihabitans</taxon>
    </lineage>
</organism>
<dbReference type="Pfam" id="PF17765">
    <property type="entry name" value="MLTR_LBD"/>
    <property type="match status" value="1"/>
</dbReference>
<dbReference type="SUPFAM" id="SSF47413">
    <property type="entry name" value="lambda repressor-like DNA-binding domains"/>
    <property type="match status" value="1"/>
</dbReference>
<gene>
    <name evidence="2" type="ORF">FGL95_31525</name>
</gene>
<dbReference type="AlphaFoldDB" id="A0A848KNM9"/>
<protein>
    <submittedName>
        <fullName evidence="2">Helix-turn-helix transcriptional regulator</fullName>
    </submittedName>
</protein>
<dbReference type="PROSITE" id="PS50943">
    <property type="entry name" value="HTH_CROC1"/>
    <property type="match status" value="1"/>
</dbReference>
<dbReference type="Gene3D" id="1.10.260.40">
    <property type="entry name" value="lambda repressor-like DNA-binding domains"/>
    <property type="match status" value="1"/>
</dbReference>
<reference evidence="2 3" key="1">
    <citation type="submission" date="2019-05" db="EMBL/GenBank/DDBJ databases">
        <authorList>
            <person name="Lee S.D."/>
        </authorList>
    </citation>
    <scope>NUCLEOTIDE SEQUENCE [LARGE SCALE GENOMIC DNA]</scope>
    <source>
        <strain evidence="2 3">YC2-7</strain>
    </source>
</reference>
<accession>A0A848KNM9</accession>
<dbReference type="InterPro" id="IPR001387">
    <property type="entry name" value="Cro/C1-type_HTH"/>
</dbReference>
<keyword evidence="3" id="KW-1185">Reference proteome</keyword>
<dbReference type="RefSeq" id="WP_169594938.1">
    <property type="nucleotide sequence ID" value="NZ_VCQU01000020.1"/>
</dbReference>
<dbReference type="PANTHER" id="PTHR35010:SF4">
    <property type="entry name" value="BLL5781 PROTEIN"/>
    <property type="match status" value="1"/>
</dbReference>
<dbReference type="InterPro" id="IPR041413">
    <property type="entry name" value="MLTR_LBD"/>
</dbReference>
<sequence length="260" mass="28562">MTTTEQPVGVLLRQWRERRRLSQLDLASRTEVSARHVSFLETGRSRPTKAMLLRLSEQLEIPLRERNSLLLAGGFAPAYPQHTLHDVPMAAVSDAIGMILAAHSPYPAVVVDRHWNMVDGNDGVALFTVGCSAQLLEPPVNVLRLSLHPDGMASRITNLGQWRAHILDRLAHQIAASGDPELVALQRELSEYPGDDADRVHDTRSLVVPLKFEGDLSFFSTTTVFGTPLDVTLSELAIEAFYPADAATATAIRSLRNGQT</sequence>
<proteinExistence type="predicted"/>
<feature type="domain" description="HTH cro/C1-type" evidence="1">
    <location>
        <begin position="12"/>
        <end position="66"/>
    </location>
</feature>
<dbReference type="Pfam" id="PF01381">
    <property type="entry name" value="HTH_3"/>
    <property type="match status" value="1"/>
</dbReference>
<comment type="caution">
    <text evidence="2">The sequence shown here is derived from an EMBL/GenBank/DDBJ whole genome shotgun (WGS) entry which is preliminary data.</text>
</comment>
<dbReference type="PANTHER" id="PTHR35010">
    <property type="entry name" value="BLL4672 PROTEIN-RELATED"/>
    <property type="match status" value="1"/>
</dbReference>
<dbReference type="InterPro" id="IPR010982">
    <property type="entry name" value="Lambda_DNA-bd_dom_sf"/>
</dbReference>
<dbReference type="CDD" id="cd00093">
    <property type="entry name" value="HTH_XRE"/>
    <property type="match status" value="1"/>
</dbReference>
<evidence type="ECO:0000313" key="3">
    <source>
        <dbReference type="Proteomes" id="UP000535543"/>
    </source>
</evidence>
<dbReference type="Gene3D" id="3.30.450.180">
    <property type="match status" value="1"/>
</dbReference>
<reference evidence="2 3" key="2">
    <citation type="submission" date="2020-06" db="EMBL/GenBank/DDBJ databases">
        <title>Antribacter stalactiti gen. nov., sp. nov., a new member of the family Nacardiaceae isolated from a cave.</title>
        <authorList>
            <person name="Kim I.S."/>
        </authorList>
    </citation>
    <scope>NUCLEOTIDE SEQUENCE [LARGE SCALE GENOMIC DNA]</scope>
    <source>
        <strain evidence="2 3">YC2-7</strain>
    </source>
</reference>
<name>A0A848KNM9_9NOCA</name>